<proteinExistence type="predicted"/>
<dbReference type="SUPFAM" id="SSF52768">
    <property type="entry name" value="Arginase/deacetylase"/>
    <property type="match status" value="1"/>
</dbReference>
<feature type="domain" description="Histone deacetylase" evidence="1">
    <location>
        <begin position="1"/>
        <end position="103"/>
    </location>
</feature>
<sequence length="106" mass="11870">YTKNSPVLPGQGDKEYKQLLQRDLFPAFADFKPEVILVSSGFDAHIDDNMSDIKLTTEGFSWIIEKIVEMAARYSQGRLVSVLEGGYSIGRLPELARNHVEVLLNA</sequence>
<accession>X0VQU2</accession>
<dbReference type="EMBL" id="BARS01036355">
    <property type="protein sequence ID" value="GAG14843.1"/>
    <property type="molecule type" value="Genomic_DNA"/>
</dbReference>
<protein>
    <recommendedName>
        <fullName evidence="1">Histone deacetylase domain-containing protein</fullName>
    </recommendedName>
</protein>
<dbReference type="PANTHER" id="PTHR10625:SF10">
    <property type="entry name" value="HISTONE DEACETYLASE HDAC1"/>
    <property type="match status" value="1"/>
</dbReference>
<dbReference type="PANTHER" id="PTHR10625">
    <property type="entry name" value="HISTONE DEACETYLASE HDAC1-RELATED"/>
    <property type="match status" value="1"/>
</dbReference>
<dbReference type="InterPro" id="IPR037138">
    <property type="entry name" value="His_deacetylse_dom_sf"/>
</dbReference>
<dbReference type="InterPro" id="IPR023696">
    <property type="entry name" value="Ureohydrolase_dom_sf"/>
</dbReference>
<gene>
    <name evidence="2" type="ORF">S01H1_55899</name>
</gene>
<evidence type="ECO:0000313" key="2">
    <source>
        <dbReference type="EMBL" id="GAG14843.1"/>
    </source>
</evidence>
<name>X0VQU2_9ZZZZ</name>
<dbReference type="Gene3D" id="3.40.800.20">
    <property type="entry name" value="Histone deacetylase domain"/>
    <property type="match status" value="1"/>
</dbReference>
<feature type="non-terminal residue" evidence="2">
    <location>
        <position position="1"/>
    </location>
</feature>
<dbReference type="GO" id="GO:0040029">
    <property type="term" value="P:epigenetic regulation of gene expression"/>
    <property type="evidence" value="ECO:0007669"/>
    <property type="project" value="TreeGrafter"/>
</dbReference>
<dbReference type="AlphaFoldDB" id="X0VQU2"/>
<comment type="caution">
    <text evidence="2">The sequence shown here is derived from an EMBL/GenBank/DDBJ whole genome shotgun (WGS) entry which is preliminary data.</text>
</comment>
<dbReference type="InterPro" id="IPR023801">
    <property type="entry name" value="His_deacetylse_dom"/>
</dbReference>
<organism evidence="2">
    <name type="scientific">marine sediment metagenome</name>
    <dbReference type="NCBI Taxonomy" id="412755"/>
    <lineage>
        <taxon>unclassified sequences</taxon>
        <taxon>metagenomes</taxon>
        <taxon>ecological metagenomes</taxon>
    </lineage>
</organism>
<reference evidence="2" key="1">
    <citation type="journal article" date="2014" name="Front. Microbiol.">
        <title>High frequency of phylogenetically diverse reductive dehalogenase-homologous genes in deep subseafloor sedimentary metagenomes.</title>
        <authorList>
            <person name="Kawai M."/>
            <person name="Futagami T."/>
            <person name="Toyoda A."/>
            <person name="Takaki Y."/>
            <person name="Nishi S."/>
            <person name="Hori S."/>
            <person name="Arai W."/>
            <person name="Tsubouchi T."/>
            <person name="Morono Y."/>
            <person name="Uchiyama I."/>
            <person name="Ito T."/>
            <person name="Fujiyama A."/>
            <person name="Inagaki F."/>
            <person name="Takami H."/>
        </authorList>
    </citation>
    <scope>NUCLEOTIDE SEQUENCE</scope>
    <source>
        <strain evidence="2">Expedition CK06-06</strain>
    </source>
</reference>
<dbReference type="GO" id="GO:0004407">
    <property type="term" value="F:histone deacetylase activity"/>
    <property type="evidence" value="ECO:0007669"/>
    <property type="project" value="TreeGrafter"/>
</dbReference>
<evidence type="ECO:0000259" key="1">
    <source>
        <dbReference type="Pfam" id="PF00850"/>
    </source>
</evidence>
<dbReference type="Pfam" id="PF00850">
    <property type="entry name" value="Hist_deacetyl"/>
    <property type="match status" value="1"/>
</dbReference>